<evidence type="ECO:0000256" key="1">
    <source>
        <dbReference type="SAM" id="MobiDB-lite"/>
    </source>
</evidence>
<proteinExistence type="predicted"/>
<comment type="caution">
    <text evidence="3">The sequence shown here is derived from an EMBL/GenBank/DDBJ whole genome shotgun (WGS) entry which is preliminary data.</text>
</comment>
<feature type="transmembrane region" description="Helical" evidence="2">
    <location>
        <begin position="528"/>
        <end position="548"/>
    </location>
</feature>
<protein>
    <submittedName>
        <fullName evidence="3">Uncharacterized protein</fullName>
    </submittedName>
</protein>
<accession>A0ABQ6MRQ5</accession>
<evidence type="ECO:0000256" key="2">
    <source>
        <dbReference type="SAM" id="Phobius"/>
    </source>
</evidence>
<feature type="transmembrane region" description="Helical" evidence="2">
    <location>
        <begin position="122"/>
        <end position="147"/>
    </location>
</feature>
<keyword evidence="2" id="KW-0812">Transmembrane</keyword>
<feature type="transmembrane region" description="Helical" evidence="2">
    <location>
        <begin position="154"/>
        <end position="178"/>
    </location>
</feature>
<dbReference type="EMBL" id="BRYB01000483">
    <property type="protein sequence ID" value="GMI30993.1"/>
    <property type="molecule type" value="Genomic_DNA"/>
</dbReference>
<feature type="transmembrane region" description="Helical" evidence="2">
    <location>
        <begin position="184"/>
        <end position="205"/>
    </location>
</feature>
<keyword evidence="2" id="KW-1133">Transmembrane helix</keyword>
<evidence type="ECO:0000313" key="4">
    <source>
        <dbReference type="Proteomes" id="UP001165060"/>
    </source>
</evidence>
<feature type="transmembrane region" description="Helical" evidence="2">
    <location>
        <begin position="217"/>
        <end position="238"/>
    </location>
</feature>
<sequence>MSLQVSPSPDPSVQGRRDRRRSSIDKFVQSNPNEVNTSTKQLDFVDGGYVPTEEVVPSGCLGKETSDVLVGIMLGEMHPQHSAAQSTAALALVVTVPPLLAGLVYGVVLFKDPSLGFVGSGFAVGNAVASLLLGPGVAALLCVALGVTPDLRKVFAFTLTFTPVMVLTNFVLAEIWMYPIPMGMIIAPAAALSVACPLLFFMIFGKKIFTDRALLKRMLPLFGVALLPVVFLVVFALYRAAFIQMGPGQQALFSPVWPILKLGMKKAGAALVDAGGNPDAAPYLLWCFDAVSAMAGNFLFISASGISSVFTMISVDVMENLFLALRLVFKIQRSRNATQARLTREKDANVANIEARFEARLEREVGHVKAGQARLAREFGARLARLENVEVEIPGADAEEDVAAETSESQRLLDNDDDGREAAIGEEQLHLHRACRLLLNFMASEMSEMICSGWAMIMLPFLYYSPNKKYFYTIDELDDAGFKQALTFSAVDFVLEAATFAAMLLVFALHANISVAAVGVEYVRMKNLFLPILGMGVVVTISSFAFFLKHSGMDPEFRWDEFQGNATATN</sequence>
<feature type="transmembrane region" description="Helical" evidence="2">
    <location>
        <begin position="446"/>
        <end position="465"/>
    </location>
</feature>
<reference evidence="3 4" key="1">
    <citation type="journal article" date="2023" name="Commun. Biol.">
        <title>Genome analysis of Parmales, the sister group of diatoms, reveals the evolutionary specialization of diatoms from phago-mixotrophs to photoautotrophs.</title>
        <authorList>
            <person name="Ban H."/>
            <person name="Sato S."/>
            <person name="Yoshikawa S."/>
            <person name="Yamada K."/>
            <person name="Nakamura Y."/>
            <person name="Ichinomiya M."/>
            <person name="Sato N."/>
            <person name="Blanc-Mathieu R."/>
            <person name="Endo H."/>
            <person name="Kuwata A."/>
            <person name="Ogata H."/>
        </authorList>
    </citation>
    <scope>NUCLEOTIDE SEQUENCE [LARGE SCALE GENOMIC DNA]</scope>
</reference>
<name>A0ABQ6MRQ5_9STRA</name>
<feature type="region of interest" description="Disordered" evidence="1">
    <location>
        <begin position="1"/>
        <end position="34"/>
    </location>
</feature>
<keyword evidence="4" id="KW-1185">Reference proteome</keyword>
<gene>
    <name evidence="3" type="ORF">TeGR_g13120</name>
</gene>
<keyword evidence="2" id="KW-0472">Membrane</keyword>
<evidence type="ECO:0000313" key="3">
    <source>
        <dbReference type="EMBL" id="GMI30993.1"/>
    </source>
</evidence>
<organism evidence="3 4">
    <name type="scientific">Tetraparma gracilis</name>
    <dbReference type="NCBI Taxonomy" id="2962635"/>
    <lineage>
        <taxon>Eukaryota</taxon>
        <taxon>Sar</taxon>
        <taxon>Stramenopiles</taxon>
        <taxon>Ochrophyta</taxon>
        <taxon>Bolidophyceae</taxon>
        <taxon>Parmales</taxon>
        <taxon>Triparmaceae</taxon>
        <taxon>Tetraparma</taxon>
    </lineage>
</organism>
<feature type="transmembrane region" description="Helical" evidence="2">
    <location>
        <begin position="87"/>
        <end position="110"/>
    </location>
</feature>
<feature type="transmembrane region" description="Helical" evidence="2">
    <location>
        <begin position="298"/>
        <end position="325"/>
    </location>
</feature>
<dbReference type="Proteomes" id="UP001165060">
    <property type="component" value="Unassembled WGS sequence"/>
</dbReference>